<feature type="region of interest" description="Disordered" evidence="1">
    <location>
        <begin position="1"/>
        <end position="42"/>
    </location>
</feature>
<evidence type="ECO:0000313" key="2">
    <source>
        <dbReference type="EMBL" id="CAD8286793.1"/>
    </source>
</evidence>
<dbReference type="Pfam" id="PF20709">
    <property type="entry name" value="DUF6823"/>
    <property type="match status" value="1"/>
</dbReference>
<evidence type="ECO:0000256" key="1">
    <source>
        <dbReference type="SAM" id="MobiDB-lite"/>
    </source>
</evidence>
<dbReference type="EMBL" id="HBEC01014763">
    <property type="protein sequence ID" value="CAD8286793.1"/>
    <property type="molecule type" value="Transcribed_RNA"/>
</dbReference>
<dbReference type="InterPro" id="IPR049226">
    <property type="entry name" value="DUF6823"/>
</dbReference>
<organism evidence="2">
    <name type="scientific">Chlamydomonas euryale</name>
    <dbReference type="NCBI Taxonomy" id="1486919"/>
    <lineage>
        <taxon>Eukaryota</taxon>
        <taxon>Viridiplantae</taxon>
        <taxon>Chlorophyta</taxon>
        <taxon>core chlorophytes</taxon>
        <taxon>Chlorophyceae</taxon>
        <taxon>CS clade</taxon>
        <taxon>Chlamydomonadales</taxon>
        <taxon>Chlamydomonadaceae</taxon>
        <taxon>Chlamydomonas</taxon>
    </lineage>
</organism>
<dbReference type="AlphaFoldDB" id="A0A7R9V7Y1"/>
<sequence length="210" mass="24312">MATASLRTPAALRPASRRTAVRTQALFGWGKPREKSQREIDREDQWRLQQELRDARRSGSFIKEANVRRAQVAKTLSERQALRASEKEDLAKGIIPDTLKDWNNYKTKEDEKGTEGLVIPLLPFGKKEYDEGERFDLRSPYADMGWVDPEETDMWSGLKKIGTKILNFTGSNEQFREQYGKPILWASDYQRYKEEKEAEKAAKKNALDKK</sequence>
<protein>
    <submittedName>
        <fullName evidence="2">Uncharacterized protein</fullName>
    </submittedName>
</protein>
<accession>A0A7R9V7Y1</accession>
<reference evidence="2" key="1">
    <citation type="submission" date="2021-01" db="EMBL/GenBank/DDBJ databases">
        <authorList>
            <person name="Corre E."/>
            <person name="Pelletier E."/>
            <person name="Niang G."/>
            <person name="Scheremetjew M."/>
            <person name="Finn R."/>
            <person name="Kale V."/>
            <person name="Holt S."/>
            <person name="Cochrane G."/>
            <person name="Meng A."/>
            <person name="Brown T."/>
            <person name="Cohen L."/>
        </authorList>
    </citation>
    <scope>NUCLEOTIDE SEQUENCE</scope>
    <source>
        <strain evidence="2">CCMP219</strain>
    </source>
</reference>
<proteinExistence type="predicted"/>
<feature type="compositionally biased region" description="Basic and acidic residues" evidence="1">
    <location>
        <begin position="31"/>
        <end position="42"/>
    </location>
</feature>
<name>A0A7R9V7Y1_9CHLO</name>
<gene>
    <name evidence="2" type="ORF">CEUR00632_LOCUS6831</name>
</gene>